<dbReference type="EMBL" id="FNQB01000005">
    <property type="protein sequence ID" value="SDZ65408.1"/>
    <property type="molecule type" value="Genomic_DNA"/>
</dbReference>
<name>A0A1H3USV0_9ACTN</name>
<dbReference type="Proteomes" id="UP000199632">
    <property type="component" value="Unassembled WGS sequence"/>
</dbReference>
<accession>A0A1H3USV0</accession>
<keyword evidence="2" id="KW-1185">Reference proteome</keyword>
<evidence type="ECO:0000313" key="1">
    <source>
        <dbReference type="EMBL" id="SDZ65408.1"/>
    </source>
</evidence>
<organism evidence="1 2">
    <name type="scientific">Asanoa ishikariensis</name>
    <dbReference type="NCBI Taxonomy" id="137265"/>
    <lineage>
        <taxon>Bacteria</taxon>
        <taxon>Bacillati</taxon>
        <taxon>Actinomycetota</taxon>
        <taxon>Actinomycetes</taxon>
        <taxon>Micromonosporales</taxon>
        <taxon>Micromonosporaceae</taxon>
        <taxon>Asanoa</taxon>
    </lineage>
</organism>
<reference evidence="2" key="1">
    <citation type="submission" date="2016-10" db="EMBL/GenBank/DDBJ databases">
        <authorList>
            <person name="Varghese N."/>
            <person name="Submissions S."/>
        </authorList>
    </citation>
    <scope>NUCLEOTIDE SEQUENCE [LARGE SCALE GENOMIC DNA]</scope>
    <source>
        <strain evidence="2">DSM 44718</strain>
    </source>
</reference>
<dbReference type="AlphaFoldDB" id="A0A1H3USV0"/>
<evidence type="ECO:0000313" key="2">
    <source>
        <dbReference type="Proteomes" id="UP000199632"/>
    </source>
</evidence>
<sequence length="140" mass="14588">MTGAGRITAANQVGSHTRLPGRGNHPLVVGNRFGLSAKGLVVKLATKFTAVALFATAGVAVVATPAQAYPGNCVARDVTNEAFAVCSSGSGYYQAATQCDAPWYKLDYRRLGSVETIGYYSWATCNAGDDAYNPVAILHG</sequence>
<proteinExistence type="predicted"/>
<gene>
    <name evidence="1" type="ORF">SAMN05421684_8021</name>
</gene>
<protein>
    <submittedName>
        <fullName evidence="1">Uncharacterized protein</fullName>
    </submittedName>
</protein>